<feature type="region of interest" description="Disordered" evidence="1">
    <location>
        <begin position="1"/>
        <end position="62"/>
    </location>
</feature>
<protein>
    <submittedName>
        <fullName evidence="4">Uncharacterized protein</fullName>
    </submittedName>
</protein>
<organism evidence="3 4">
    <name type="scientific">Setaria digitata</name>
    <dbReference type="NCBI Taxonomy" id="48799"/>
    <lineage>
        <taxon>Eukaryota</taxon>
        <taxon>Metazoa</taxon>
        <taxon>Ecdysozoa</taxon>
        <taxon>Nematoda</taxon>
        <taxon>Chromadorea</taxon>
        <taxon>Rhabditida</taxon>
        <taxon>Spirurina</taxon>
        <taxon>Spiruromorpha</taxon>
        <taxon>Filarioidea</taxon>
        <taxon>Setariidae</taxon>
        <taxon>Setaria</taxon>
    </lineage>
</organism>
<keyword evidence="2" id="KW-0472">Membrane</keyword>
<reference evidence="4" key="1">
    <citation type="submission" date="2022-11" db="UniProtKB">
        <authorList>
            <consortium name="WormBaseParasite"/>
        </authorList>
    </citation>
    <scope>IDENTIFICATION</scope>
</reference>
<accession>A0A915PWA2</accession>
<evidence type="ECO:0000256" key="1">
    <source>
        <dbReference type="SAM" id="MobiDB-lite"/>
    </source>
</evidence>
<proteinExistence type="predicted"/>
<feature type="transmembrane region" description="Helical" evidence="2">
    <location>
        <begin position="80"/>
        <end position="107"/>
    </location>
</feature>
<evidence type="ECO:0000256" key="2">
    <source>
        <dbReference type="SAM" id="Phobius"/>
    </source>
</evidence>
<sequence length="108" mass="11282">MGDKYEALGPADSAPPPPPALLGVPGNVVTPGQQHFTTPAIPRNLPISSTSTSPDRTELKSAQIGAPETKYTGAQKMCMVISGIMAIFFLMTAIAAIVVLVTGFRIFP</sequence>
<keyword evidence="2" id="KW-1133">Transmembrane helix</keyword>
<dbReference type="AlphaFoldDB" id="A0A915PWA2"/>
<dbReference type="Proteomes" id="UP000887581">
    <property type="component" value="Unplaced"/>
</dbReference>
<dbReference type="WBParaSite" id="sdigi.contig506.g8730.t1">
    <property type="protein sequence ID" value="sdigi.contig506.g8730.t1"/>
    <property type="gene ID" value="sdigi.contig506.g8730"/>
</dbReference>
<name>A0A915PWA2_9BILA</name>
<keyword evidence="3" id="KW-1185">Reference proteome</keyword>
<keyword evidence="2" id="KW-0812">Transmembrane</keyword>
<evidence type="ECO:0000313" key="4">
    <source>
        <dbReference type="WBParaSite" id="sdigi.contig506.g8730.t1"/>
    </source>
</evidence>
<evidence type="ECO:0000313" key="3">
    <source>
        <dbReference type="Proteomes" id="UP000887581"/>
    </source>
</evidence>